<dbReference type="AlphaFoldDB" id="A0A8H4N1F5"/>
<feature type="compositionally biased region" description="Low complexity" evidence="5">
    <location>
        <begin position="38"/>
        <end position="48"/>
    </location>
</feature>
<dbReference type="Gene3D" id="3.40.50.1820">
    <property type="entry name" value="alpha/beta hydrolase"/>
    <property type="match status" value="1"/>
</dbReference>
<protein>
    <recommendedName>
        <fullName evidence="1">1-alkyl-2-acetylglycerophosphocholine esterase</fullName>
        <ecNumber evidence="1">3.1.1.47</ecNumber>
    </recommendedName>
</protein>
<evidence type="ECO:0000256" key="1">
    <source>
        <dbReference type="ARBA" id="ARBA00013201"/>
    </source>
</evidence>
<evidence type="ECO:0000256" key="4">
    <source>
        <dbReference type="ARBA" id="ARBA00023098"/>
    </source>
</evidence>
<feature type="region of interest" description="Disordered" evidence="5">
    <location>
        <begin position="278"/>
        <end position="345"/>
    </location>
</feature>
<evidence type="ECO:0000313" key="6">
    <source>
        <dbReference type="EMBL" id="KAF4302546.1"/>
    </source>
</evidence>
<dbReference type="EMBL" id="WWBZ02000073">
    <property type="protein sequence ID" value="KAF4302546.1"/>
    <property type="molecule type" value="Genomic_DNA"/>
</dbReference>
<feature type="region of interest" description="Disordered" evidence="5">
    <location>
        <begin position="1"/>
        <end position="65"/>
    </location>
</feature>
<gene>
    <name evidence="6" type="ORF">GTA08_BOTSDO09995</name>
</gene>
<feature type="compositionally biased region" description="Low complexity" evidence="5">
    <location>
        <begin position="528"/>
        <end position="551"/>
    </location>
</feature>
<name>A0A8H4N1F5_9PEZI</name>
<dbReference type="GO" id="GO:0016042">
    <property type="term" value="P:lipid catabolic process"/>
    <property type="evidence" value="ECO:0007669"/>
    <property type="project" value="UniProtKB-KW"/>
</dbReference>
<dbReference type="Pfam" id="PF03403">
    <property type="entry name" value="PAF-AH_p_II"/>
    <property type="match status" value="3"/>
</dbReference>
<reference evidence="6" key="1">
    <citation type="submission" date="2020-04" db="EMBL/GenBank/DDBJ databases">
        <title>Genome Assembly and Annotation of Botryosphaeria dothidea sdau 11-99, a Latent Pathogen of Apple Fruit Ring Rot in China.</title>
        <authorList>
            <person name="Yu C."/>
            <person name="Diao Y."/>
            <person name="Lu Q."/>
            <person name="Zhao J."/>
            <person name="Cui S."/>
            <person name="Peng C."/>
            <person name="He B."/>
            <person name="Liu H."/>
        </authorList>
    </citation>
    <scope>NUCLEOTIDE SEQUENCE [LARGE SCALE GENOMIC DNA]</scope>
    <source>
        <strain evidence="6">Sdau11-99</strain>
    </source>
</reference>
<organism evidence="6 7">
    <name type="scientific">Botryosphaeria dothidea</name>
    <dbReference type="NCBI Taxonomy" id="55169"/>
    <lineage>
        <taxon>Eukaryota</taxon>
        <taxon>Fungi</taxon>
        <taxon>Dikarya</taxon>
        <taxon>Ascomycota</taxon>
        <taxon>Pezizomycotina</taxon>
        <taxon>Dothideomycetes</taxon>
        <taxon>Dothideomycetes incertae sedis</taxon>
        <taxon>Botryosphaeriales</taxon>
        <taxon>Botryosphaeriaceae</taxon>
        <taxon>Botryosphaeria</taxon>
    </lineage>
</organism>
<feature type="compositionally biased region" description="Basic residues" evidence="5">
    <location>
        <begin position="309"/>
        <end position="318"/>
    </location>
</feature>
<feature type="compositionally biased region" description="Basic and acidic residues" evidence="5">
    <location>
        <begin position="330"/>
        <end position="345"/>
    </location>
</feature>
<dbReference type="PANTHER" id="PTHR10272:SF0">
    <property type="entry name" value="PLATELET-ACTIVATING FACTOR ACETYLHYDROLASE"/>
    <property type="match status" value="1"/>
</dbReference>
<keyword evidence="2" id="KW-0378">Hydrolase</keyword>
<evidence type="ECO:0000256" key="5">
    <source>
        <dbReference type="SAM" id="MobiDB-lite"/>
    </source>
</evidence>
<dbReference type="InterPro" id="IPR029058">
    <property type="entry name" value="AB_hydrolase_fold"/>
</dbReference>
<proteinExistence type="predicted"/>
<accession>A0A8H4N1F5</accession>
<dbReference type="Proteomes" id="UP000572817">
    <property type="component" value="Unassembled WGS sequence"/>
</dbReference>
<dbReference type="OrthoDB" id="2363873at2759"/>
<evidence type="ECO:0000256" key="3">
    <source>
        <dbReference type="ARBA" id="ARBA00022963"/>
    </source>
</evidence>
<dbReference type="SUPFAM" id="SSF53474">
    <property type="entry name" value="alpha/beta-Hydrolases"/>
    <property type="match status" value="2"/>
</dbReference>
<dbReference type="EC" id="3.1.1.47" evidence="1"/>
<feature type="compositionally biased region" description="Polar residues" evidence="5">
    <location>
        <begin position="515"/>
        <end position="527"/>
    </location>
</feature>
<dbReference type="GO" id="GO:0003847">
    <property type="term" value="F:1-alkyl-2-acetylglycerophosphocholine esterase activity"/>
    <property type="evidence" value="ECO:0007669"/>
    <property type="project" value="UniProtKB-EC"/>
</dbReference>
<keyword evidence="7" id="KW-1185">Reference proteome</keyword>
<keyword evidence="4" id="KW-0443">Lipid metabolism</keyword>
<dbReference type="PANTHER" id="PTHR10272">
    <property type="entry name" value="PLATELET-ACTIVATING FACTOR ACETYLHYDROLASE"/>
    <property type="match status" value="1"/>
</dbReference>
<evidence type="ECO:0000256" key="2">
    <source>
        <dbReference type="ARBA" id="ARBA00022801"/>
    </source>
</evidence>
<evidence type="ECO:0000313" key="7">
    <source>
        <dbReference type="Proteomes" id="UP000572817"/>
    </source>
</evidence>
<sequence>MPAFPAHITGRKSDASSTPQLKHRRSSTTANPTRRKSSGSGTFHTSGGVPHAAKPKARPPSSLRDKIGFLHGTLPKYSGPYSVGTMDVELPAARPSAAFSHIRRNKQHLLRLDTVLFTLYYPTTSRRAAPPDGRKKWSRPTWLPRPRRAVAKGYGIFAGMGEGLAVPWFAATTMLTKLPAWRNAPLARHWPPVGSGGQGEEGPPVPFEVGSEREDEGEEGWEDEGEEGEGSRMPKFPLLIFSHGLGGNRTAYSSVCGEFASYGFVVCALEHRDGSGPRTFVNHPHKSPCVKATAPSMAGRRFEEQERRRRERERRAQHRQGGEAVESGENEAKGTEQEKDEDKDSITDFRQEECRCTVDHTTKQCVDGYDRIDYIFPKDNPIDTSPHAEKGVDTELRAAQILLRLAEIEEAYGVLCEIQRGNGARVASANLRTKGYIGASSRGLQGVDWDGWKGRFHTTDVTIVGHSFGAATMVEILRGKQRERFAWCGQGVMYDIWGAAVIPDTGEEGEKRSNSSDGDASQPNEQQTSDSNNTSSASSTTANNNSAKTAAKFGSPDDTANAISAPLLGINSEAFMYWPSNFDTATSLVESALAAPRPSPAWLLTLRGTVHVSQSDFSLLYPHVCSFFLKQTANPRRAMDLNIDASLEFLARVLPSRMTNGLVRRILGAKGMAAGTGVVGGAEKRLLDAPVVEDVPDVRRPEEKWIGGRLKVPHEFRSRVVPKLTRKMKRQKERMEGGEEGEGAWEEIWMHY</sequence>
<feature type="compositionally biased region" description="Acidic residues" evidence="5">
    <location>
        <begin position="213"/>
        <end position="228"/>
    </location>
</feature>
<feature type="region of interest" description="Disordered" evidence="5">
    <location>
        <begin position="192"/>
        <end position="233"/>
    </location>
</feature>
<feature type="region of interest" description="Disordered" evidence="5">
    <location>
        <begin position="505"/>
        <end position="555"/>
    </location>
</feature>
<keyword evidence="3" id="KW-0442">Lipid degradation</keyword>
<comment type="caution">
    <text evidence="6">The sequence shown here is derived from an EMBL/GenBank/DDBJ whole genome shotgun (WGS) entry which is preliminary data.</text>
</comment>